<name>A0A8J7CZH9_9RHOB</name>
<evidence type="ECO:0000256" key="1">
    <source>
        <dbReference type="ARBA" id="ARBA00000830"/>
    </source>
</evidence>
<dbReference type="InterPro" id="IPR037512">
    <property type="entry name" value="PGPase_prok"/>
</dbReference>
<evidence type="ECO:0000256" key="3">
    <source>
        <dbReference type="ARBA" id="ARBA00004818"/>
    </source>
</evidence>
<dbReference type="GO" id="GO:0006281">
    <property type="term" value="P:DNA repair"/>
    <property type="evidence" value="ECO:0007669"/>
    <property type="project" value="TreeGrafter"/>
</dbReference>
<evidence type="ECO:0000256" key="7">
    <source>
        <dbReference type="ARBA" id="ARBA00022801"/>
    </source>
</evidence>
<dbReference type="NCBIfam" id="TIGR01449">
    <property type="entry name" value="PGP_bact"/>
    <property type="match status" value="1"/>
</dbReference>
<dbReference type="Proteomes" id="UP000609121">
    <property type="component" value="Unassembled WGS sequence"/>
</dbReference>
<dbReference type="GO" id="GO:0046872">
    <property type="term" value="F:metal ion binding"/>
    <property type="evidence" value="ECO:0007669"/>
    <property type="project" value="UniProtKB-KW"/>
</dbReference>
<reference evidence="11" key="1">
    <citation type="submission" date="2020-09" db="EMBL/GenBank/DDBJ databases">
        <title>A novel bacterium of genus Mangrovicoccus, isolated from South China Sea.</title>
        <authorList>
            <person name="Huang H."/>
            <person name="Mo K."/>
            <person name="Hu Y."/>
        </authorList>
    </citation>
    <scope>NUCLEOTIDE SEQUENCE</scope>
    <source>
        <strain evidence="11">HB182678</strain>
    </source>
</reference>
<dbReference type="RefSeq" id="WP_193181029.1">
    <property type="nucleotide sequence ID" value="NZ_JACVXA010000013.1"/>
</dbReference>
<dbReference type="InterPro" id="IPR041492">
    <property type="entry name" value="HAD_2"/>
</dbReference>
<evidence type="ECO:0000256" key="10">
    <source>
        <dbReference type="HAMAP-Rule" id="MF_00495"/>
    </source>
</evidence>
<dbReference type="UniPathway" id="UPA00865">
    <property type="reaction ID" value="UER00834"/>
</dbReference>
<evidence type="ECO:0000256" key="4">
    <source>
        <dbReference type="ARBA" id="ARBA00006171"/>
    </source>
</evidence>
<dbReference type="HAMAP" id="MF_00495">
    <property type="entry name" value="GPH_hydrolase_bact"/>
    <property type="match status" value="1"/>
</dbReference>
<feature type="binding site" evidence="10">
    <location>
        <position position="167"/>
    </location>
    <ligand>
        <name>Mg(2+)</name>
        <dbReference type="ChEBI" id="CHEBI:18420"/>
    </ligand>
</feature>
<evidence type="ECO:0000256" key="8">
    <source>
        <dbReference type="ARBA" id="ARBA00022842"/>
    </source>
</evidence>
<keyword evidence="12" id="KW-1185">Reference proteome</keyword>
<dbReference type="GO" id="GO:0008967">
    <property type="term" value="F:phosphoglycolate phosphatase activity"/>
    <property type="evidence" value="ECO:0007669"/>
    <property type="project" value="UniProtKB-UniRule"/>
</dbReference>
<dbReference type="GO" id="GO:0046295">
    <property type="term" value="P:glycolate biosynthetic process"/>
    <property type="evidence" value="ECO:0007669"/>
    <property type="project" value="UniProtKB-UniRule"/>
</dbReference>
<dbReference type="AlphaFoldDB" id="A0A8J7CZH9"/>
<keyword evidence="7 10" id="KW-0378">Hydrolase</keyword>
<feature type="binding site" evidence="10">
    <location>
        <position position="9"/>
    </location>
    <ligand>
        <name>Mg(2+)</name>
        <dbReference type="ChEBI" id="CHEBI:18420"/>
    </ligand>
</feature>
<evidence type="ECO:0000256" key="9">
    <source>
        <dbReference type="ARBA" id="ARBA00023277"/>
    </source>
</evidence>
<proteinExistence type="inferred from homology"/>
<dbReference type="SFLD" id="SFLDS00003">
    <property type="entry name" value="Haloacid_Dehalogenase"/>
    <property type="match status" value="1"/>
</dbReference>
<dbReference type="Pfam" id="PF13419">
    <property type="entry name" value="HAD_2"/>
    <property type="match status" value="1"/>
</dbReference>
<dbReference type="Gene3D" id="1.10.150.240">
    <property type="entry name" value="Putative phosphatase, domain 2"/>
    <property type="match status" value="1"/>
</dbReference>
<dbReference type="EMBL" id="JACVXA010000013">
    <property type="protein sequence ID" value="MBE3637903.1"/>
    <property type="molecule type" value="Genomic_DNA"/>
</dbReference>
<feature type="binding site" evidence="10">
    <location>
        <position position="11"/>
    </location>
    <ligand>
        <name>Mg(2+)</name>
        <dbReference type="ChEBI" id="CHEBI:18420"/>
    </ligand>
</feature>
<comment type="pathway">
    <text evidence="3 10">Organic acid metabolism; glycolate biosynthesis; glycolate from 2-phosphoglycolate: step 1/1.</text>
</comment>
<gene>
    <name evidence="11" type="primary">gph</name>
    <name evidence="11" type="ORF">ICN82_06775</name>
</gene>
<evidence type="ECO:0000313" key="12">
    <source>
        <dbReference type="Proteomes" id="UP000609121"/>
    </source>
</evidence>
<keyword evidence="9 10" id="KW-0119">Carbohydrate metabolism</keyword>
<dbReference type="InterPro" id="IPR036412">
    <property type="entry name" value="HAD-like_sf"/>
</dbReference>
<evidence type="ECO:0000313" key="11">
    <source>
        <dbReference type="EMBL" id="MBE3637903.1"/>
    </source>
</evidence>
<dbReference type="InterPro" id="IPR006439">
    <property type="entry name" value="HAD-SF_hydro_IA"/>
</dbReference>
<dbReference type="InterPro" id="IPR050155">
    <property type="entry name" value="HAD-like_hydrolase_sf"/>
</dbReference>
<comment type="cofactor">
    <cofactor evidence="2 10">
        <name>Mg(2+)</name>
        <dbReference type="ChEBI" id="CHEBI:18420"/>
    </cofactor>
</comment>
<dbReference type="InterPro" id="IPR023214">
    <property type="entry name" value="HAD_sf"/>
</dbReference>
<accession>A0A8J7CZH9</accession>
<keyword evidence="8 10" id="KW-0460">Magnesium</keyword>
<evidence type="ECO:0000256" key="6">
    <source>
        <dbReference type="ARBA" id="ARBA00022723"/>
    </source>
</evidence>
<comment type="catalytic activity">
    <reaction evidence="1 10">
        <text>2-phosphoglycolate + H2O = glycolate + phosphate</text>
        <dbReference type="Rhea" id="RHEA:14369"/>
        <dbReference type="ChEBI" id="CHEBI:15377"/>
        <dbReference type="ChEBI" id="CHEBI:29805"/>
        <dbReference type="ChEBI" id="CHEBI:43474"/>
        <dbReference type="ChEBI" id="CHEBI:58033"/>
        <dbReference type="EC" id="3.1.3.18"/>
    </reaction>
</comment>
<dbReference type="PANTHER" id="PTHR43434">
    <property type="entry name" value="PHOSPHOGLYCOLATE PHOSPHATASE"/>
    <property type="match status" value="1"/>
</dbReference>
<dbReference type="InterPro" id="IPR023198">
    <property type="entry name" value="PGP-like_dom2"/>
</dbReference>
<comment type="function">
    <text evidence="10">Specifically catalyzes the dephosphorylation of 2-phosphoglycolate. Is involved in the dissimilation of the intracellular 2-phosphoglycolate formed during the DNA repair of 3'-phosphoglycolate ends, a major class of DNA lesions induced by oxidative stress.</text>
</comment>
<sequence>MSSAAVLFDLDGTLIDSAPDLHAAAARMLEAEGQAPLPFEIIRSFIGNGVPKLVERIIGVAGLDMAEHPRLVSAFMAEYDAHSTDLTRPYPGVADALARFRTMGYGLGVVTNKPEASARNVLAALRLAEFFPVVIGGDSLPERKPDPSGVLTAMEQLGASATVYVGDSEVDSETAGRADLPFLLFTEGYRKSPVFQIPHQLVFDRFDGLPALVEPLVSTQRLV</sequence>
<keyword evidence="6 10" id="KW-0479">Metal-binding</keyword>
<dbReference type="EC" id="3.1.3.18" evidence="5 10"/>
<dbReference type="Gene3D" id="3.40.50.1000">
    <property type="entry name" value="HAD superfamily/HAD-like"/>
    <property type="match status" value="1"/>
</dbReference>
<dbReference type="GO" id="GO:0005829">
    <property type="term" value="C:cytosol"/>
    <property type="evidence" value="ECO:0007669"/>
    <property type="project" value="TreeGrafter"/>
</dbReference>
<organism evidence="11 12">
    <name type="scientific">Mangrovicoccus algicola</name>
    <dbReference type="NCBI Taxonomy" id="2771008"/>
    <lineage>
        <taxon>Bacteria</taxon>
        <taxon>Pseudomonadati</taxon>
        <taxon>Pseudomonadota</taxon>
        <taxon>Alphaproteobacteria</taxon>
        <taxon>Rhodobacterales</taxon>
        <taxon>Paracoccaceae</taxon>
        <taxon>Mangrovicoccus</taxon>
    </lineage>
</organism>
<dbReference type="PANTHER" id="PTHR43434:SF1">
    <property type="entry name" value="PHOSPHOGLYCOLATE PHOSPHATASE"/>
    <property type="match status" value="1"/>
</dbReference>
<dbReference type="NCBIfam" id="TIGR01549">
    <property type="entry name" value="HAD-SF-IA-v1"/>
    <property type="match status" value="1"/>
</dbReference>
<dbReference type="SFLD" id="SFLDG01129">
    <property type="entry name" value="C1.5:_HAD__Beta-PGM__Phosphata"/>
    <property type="match status" value="1"/>
</dbReference>
<evidence type="ECO:0000256" key="5">
    <source>
        <dbReference type="ARBA" id="ARBA00013078"/>
    </source>
</evidence>
<evidence type="ECO:0000256" key="2">
    <source>
        <dbReference type="ARBA" id="ARBA00001946"/>
    </source>
</evidence>
<feature type="active site" description="Nucleophile" evidence="10">
    <location>
        <position position="9"/>
    </location>
</feature>
<comment type="caution">
    <text evidence="11">The sequence shown here is derived from an EMBL/GenBank/DDBJ whole genome shotgun (WGS) entry which is preliminary data.</text>
</comment>
<dbReference type="PRINTS" id="PR00413">
    <property type="entry name" value="HADHALOGNASE"/>
</dbReference>
<comment type="similarity">
    <text evidence="4 10">Belongs to the HAD-like hydrolase superfamily. CbbY/CbbZ/Gph/YieH family.</text>
</comment>
<dbReference type="SUPFAM" id="SSF56784">
    <property type="entry name" value="HAD-like"/>
    <property type="match status" value="1"/>
</dbReference>
<protein>
    <recommendedName>
        <fullName evidence="5 10">Phosphoglycolate phosphatase</fullName>
        <shortName evidence="10">PGP</shortName>
        <shortName evidence="10">PGPase</shortName>
        <ecNumber evidence="5 10">3.1.3.18</ecNumber>
    </recommendedName>
</protein>
<dbReference type="GO" id="GO:0005975">
    <property type="term" value="P:carbohydrate metabolic process"/>
    <property type="evidence" value="ECO:0007669"/>
    <property type="project" value="InterPro"/>
</dbReference>